<protein>
    <submittedName>
        <fullName evidence="1">Uncharacterized protein</fullName>
    </submittedName>
</protein>
<evidence type="ECO:0000313" key="2">
    <source>
        <dbReference type="Proteomes" id="UP000469452"/>
    </source>
</evidence>
<feature type="non-terminal residue" evidence="1">
    <location>
        <position position="68"/>
    </location>
</feature>
<comment type="caution">
    <text evidence="1">The sequence shown here is derived from an EMBL/GenBank/DDBJ whole genome shotgun (WGS) entry which is preliminary data.</text>
</comment>
<proteinExistence type="predicted"/>
<sequence length="68" mass="7348">MVRIASLAAAFTATAAATISHRTLRELEIADETEIMVRFVSPNSLAKLDTESLPREDRALAVFSTLSA</sequence>
<evidence type="ECO:0000313" key="1">
    <source>
        <dbReference type="EMBL" id="KAF0772299.1"/>
    </source>
</evidence>
<organism evidence="1 2">
    <name type="scientific">Aphanomyces astaci</name>
    <name type="common">Crayfish plague agent</name>
    <dbReference type="NCBI Taxonomy" id="112090"/>
    <lineage>
        <taxon>Eukaryota</taxon>
        <taxon>Sar</taxon>
        <taxon>Stramenopiles</taxon>
        <taxon>Oomycota</taxon>
        <taxon>Saprolegniomycetes</taxon>
        <taxon>Saprolegniales</taxon>
        <taxon>Verrucalvaceae</taxon>
        <taxon>Aphanomyces</taxon>
    </lineage>
</organism>
<accession>A0A6A5AUF2</accession>
<reference evidence="1 2" key="1">
    <citation type="submission" date="2019-06" db="EMBL/GenBank/DDBJ databases">
        <title>Genomics analysis of Aphanomyces spp. identifies a new class of oomycete effector associated with host adaptation.</title>
        <authorList>
            <person name="Gaulin E."/>
        </authorList>
    </citation>
    <scope>NUCLEOTIDE SEQUENCE [LARGE SCALE GENOMIC DNA]</scope>
    <source>
        <strain evidence="1 2">E</strain>
    </source>
</reference>
<name>A0A6A5AUF2_APHAT</name>
<dbReference type="EMBL" id="VJMI01004669">
    <property type="protein sequence ID" value="KAF0772299.1"/>
    <property type="molecule type" value="Genomic_DNA"/>
</dbReference>
<gene>
    <name evidence="1" type="ORF">AaE_002314</name>
</gene>
<dbReference type="AlphaFoldDB" id="A0A6A5AUF2"/>
<dbReference type="VEuPathDB" id="FungiDB:H257_05968"/>
<dbReference type="Proteomes" id="UP000469452">
    <property type="component" value="Unassembled WGS sequence"/>
</dbReference>